<proteinExistence type="predicted"/>
<dbReference type="OrthoDB" id="4445311at2759"/>
<dbReference type="EMBL" id="JACBAF010002317">
    <property type="protein sequence ID" value="KAF7155789.1"/>
    <property type="molecule type" value="Genomic_DNA"/>
</dbReference>
<sequence>MPSIILGVLASRKGRRPPPPGSRPGSPGEAPPVWLLQLRLLWPQRPPGPLRVLLSSYKITSSADDSGQLGSDLETDLYHRVQWHLNRVVALSGAAEAPDLEDDSDEEAEGWPCQNPFSLKTGQTTKATTQGKKRAYLQTFSDSDDEVEDNHNQINLPTDLADYIEWVAQRHGSWDAAKPANDEDLFEKYGLPDTVTPDQTSWPQVMKSLGITALRVNEDHKAYPWENEGLAN</sequence>
<evidence type="ECO:0000313" key="4">
    <source>
        <dbReference type="EMBL" id="KAF7155789.1"/>
    </source>
</evidence>
<feature type="compositionally biased region" description="Acidic residues" evidence="1">
    <location>
        <begin position="100"/>
        <end position="109"/>
    </location>
</feature>
<accession>A0A8H6UL54</accession>
<keyword evidence="5" id="KW-1185">Reference proteome</keyword>
<evidence type="ECO:0000313" key="3">
    <source>
        <dbReference type="EMBL" id="KAF7155742.1"/>
    </source>
</evidence>
<name>A0A8H6UL54_9EURO</name>
<dbReference type="EMBL" id="JACBAD010002038">
    <property type="protein sequence ID" value="KAF7121819.1"/>
    <property type="molecule type" value="Genomic_DNA"/>
</dbReference>
<evidence type="ECO:0000256" key="1">
    <source>
        <dbReference type="SAM" id="MobiDB-lite"/>
    </source>
</evidence>
<protein>
    <submittedName>
        <fullName evidence="4">Uncharacterized protein</fullName>
    </submittedName>
</protein>
<evidence type="ECO:0000313" key="6">
    <source>
        <dbReference type="Proteomes" id="UP000662466"/>
    </source>
</evidence>
<feature type="region of interest" description="Disordered" evidence="1">
    <location>
        <begin position="9"/>
        <end position="30"/>
    </location>
</feature>
<organism evidence="4 6">
    <name type="scientific">Aspergillus hiratsukae</name>
    <dbReference type="NCBI Taxonomy" id="1194566"/>
    <lineage>
        <taxon>Eukaryota</taxon>
        <taxon>Fungi</taxon>
        <taxon>Dikarya</taxon>
        <taxon>Ascomycota</taxon>
        <taxon>Pezizomycotina</taxon>
        <taxon>Eurotiomycetes</taxon>
        <taxon>Eurotiomycetidae</taxon>
        <taxon>Eurotiales</taxon>
        <taxon>Aspergillaceae</taxon>
        <taxon>Aspergillus</taxon>
        <taxon>Aspergillus subgen. Fumigati</taxon>
    </lineage>
</organism>
<dbReference type="EMBL" id="JACBAF010002317">
    <property type="protein sequence ID" value="KAF7155742.1"/>
    <property type="molecule type" value="Genomic_DNA"/>
</dbReference>
<reference evidence="4" key="1">
    <citation type="submission" date="2020-06" db="EMBL/GenBank/DDBJ databases">
        <title>Draft genome sequences of strains closely related to Aspergillus parafelis and Aspergillus hiratsukae.</title>
        <authorList>
            <person name="Dos Santos R.A.C."/>
            <person name="Rivero-Menendez O."/>
            <person name="Steenwyk J.L."/>
            <person name="Mead M.E."/>
            <person name="Goldman G.H."/>
            <person name="Alastruey-Izquierdo A."/>
            <person name="Rokas A."/>
        </authorList>
    </citation>
    <scope>NUCLEOTIDE SEQUENCE</scope>
    <source>
        <strain evidence="2">CNM-CM5793</strain>
        <strain evidence="4">CNM-CM6106</strain>
    </source>
</reference>
<feature type="region of interest" description="Disordered" evidence="1">
    <location>
        <begin position="100"/>
        <end position="126"/>
    </location>
</feature>
<gene>
    <name evidence="2" type="ORF">CNMCM5793_009372</name>
    <name evidence="3" type="ORF">CNMCM6106_007007</name>
    <name evidence="4" type="ORF">CNMCM6106_007054</name>
</gene>
<comment type="caution">
    <text evidence="4">The sequence shown here is derived from an EMBL/GenBank/DDBJ whole genome shotgun (WGS) entry which is preliminary data.</text>
</comment>
<evidence type="ECO:0000313" key="5">
    <source>
        <dbReference type="Proteomes" id="UP000630445"/>
    </source>
</evidence>
<dbReference type="AlphaFoldDB" id="A0A8H6UL54"/>
<dbReference type="Proteomes" id="UP000662466">
    <property type="component" value="Unassembled WGS sequence"/>
</dbReference>
<dbReference type="Proteomes" id="UP000630445">
    <property type="component" value="Unassembled WGS sequence"/>
</dbReference>
<evidence type="ECO:0000313" key="2">
    <source>
        <dbReference type="EMBL" id="KAF7121819.1"/>
    </source>
</evidence>